<evidence type="ECO:0000259" key="3">
    <source>
        <dbReference type="Pfam" id="PF05448"/>
    </source>
</evidence>
<dbReference type="STRING" id="477680.SAMN05421788_108240"/>
<dbReference type="GO" id="GO:0052689">
    <property type="term" value="F:carboxylic ester hydrolase activity"/>
    <property type="evidence" value="ECO:0007669"/>
    <property type="project" value="TreeGrafter"/>
</dbReference>
<evidence type="ECO:0000256" key="1">
    <source>
        <dbReference type="PIRSR" id="PIRSR639069-1"/>
    </source>
</evidence>
<dbReference type="GO" id="GO:0005976">
    <property type="term" value="P:polysaccharide metabolic process"/>
    <property type="evidence" value="ECO:0007669"/>
    <property type="project" value="TreeGrafter"/>
</dbReference>
<feature type="binding site" evidence="2">
    <location>
        <position position="342"/>
    </location>
    <ligand>
        <name>substrate</name>
    </ligand>
</feature>
<gene>
    <name evidence="4" type="ORF">SAMN05421788_108240</name>
</gene>
<accession>A0A173MDH4</accession>
<feature type="domain" description="Acetyl xylan esterase" evidence="3">
    <location>
        <begin position="263"/>
        <end position="560"/>
    </location>
</feature>
<proteinExistence type="predicted"/>
<feature type="active site" description="Nucleophile" evidence="1">
    <location>
        <position position="429"/>
    </location>
</feature>
<dbReference type="SUPFAM" id="SSF53474">
    <property type="entry name" value="alpha/beta-Hydrolases"/>
    <property type="match status" value="1"/>
</dbReference>
<name>A0A173MDH4_9BACT</name>
<dbReference type="Pfam" id="PF05448">
    <property type="entry name" value="AXE1"/>
    <property type="match status" value="1"/>
</dbReference>
<evidence type="ECO:0000256" key="2">
    <source>
        <dbReference type="PIRSR" id="PIRSR639069-2"/>
    </source>
</evidence>
<dbReference type="OrthoDB" id="3668964at2"/>
<dbReference type="RefSeq" id="WP_076381253.1">
    <property type="nucleotide sequence ID" value="NZ_AP017422.1"/>
</dbReference>
<reference evidence="5" key="1">
    <citation type="submission" date="2017-01" db="EMBL/GenBank/DDBJ databases">
        <authorList>
            <person name="Varghese N."/>
            <person name="Submissions S."/>
        </authorList>
    </citation>
    <scope>NUCLEOTIDE SEQUENCE [LARGE SCALE GENOMIC DNA]</scope>
    <source>
        <strain evidence="5">DSM 21054</strain>
    </source>
</reference>
<dbReference type="PANTHER" id="PTHR40111">
    <property type="entry name" value="CEPHALOSPORIN-C DEACETYLASE"/>
    <property type="match status" value="1"/>
</dbReference>
<dbReference type="InterPro" id="IPR029058">
    <property type="entry name" value="AB_hydrolase_fold"/>
</dbReference>
<dbReference type="InterPro" id="IPR008391">
    <property type="entry name" value="AXE1_dom"/>
</dbReference>
<feature type="active site" description="Charge relay system" evidence="1">
    <location>
        <position position="517"/>
    </location>
</feature>
<dbReference type="Gene3D" id="3.40.50.1820">
    <property type="entry name" value="alpha/beta hydrolase"/>
    <property type="match status" value="1"/>
</dbReference>
<sequence length="566" mass="63491">MKYLLAAGLFFTCQASLSQNLLPLVWQISTSDTIVHSVDSDKLKDAGKVNLMLSWERQGYFYRTGTCRLAADFYMPASYADTALALNLRLPCHVKGLYVNGSFIGGDIANQFWTKRDEVRHFTLDKQLLLPGSWNRISIVADEFSYTGGKTNSLCSLTPVRAGNDKEKVSLSFSGGAFVFHKDAPFINIASIGAKGSDAEVFIVNDLHDTLYHTNVAVTDNKQELSLYVSHVITEPGFYECVVVQKGKGFTGDVKWFALDPEKIKGNTQEPGKFTAYWKETMQELSGVKPDFRVKKCDSLSKGKRNAYIIEFTSLDSITIRGYYFVPRTKQKYAALLHLPGYGYGFNKLESFVKSKENVAELALCVRGHGISADVFNPGFDIPGVWGWNLHNEKQLAYRAIYMDCIRAIEFLRSRPEVDAKRIGVLGSSQGGGLTLATAGLMQEKVKACAYFDPFPCSIRDLVKVRKLCVDEWSSYLKYYNNPISFDEAMDIQDLVDTRLMASRITCKAFYATGLFDDDCPSRVGFAAYNAIKTPKKYRVYPADGHLGESSPYADMMQFLKRELHY</sequence>
<evidence type="ECO:0000313" key="5">
    <source>
        <dbReference type="Proteomes" id="UP000186917"/>
    </source>
</evidence>
<evidence type="ECO:0000313" key="4">
    <source>
        <dbReference type="EMBL" id="SIT29188.1"/>
    </source>
</evidence>
<dbReference type="Proteomes" id="UP000186917">
    <property type="component" value="Unassembled WGS sequence"/>
</dbReference>
<dbReference type="AlphaFoldDB" id="A0A173MDH4"/>
<dbReference type="EMBL" id="FTOR01000008">
    <property type="protein sequence ID" value="SIT29188.1"/>
    <property type="molecule type" value="Genomic_DNA"/>
</dbReference>
<keyword evidence="5" id="KW-1185">Reference proteome</keyword>
<organism evidence="4 5">
    <name type="scientific">Filimonas lacunae</name>
    <dbReference type="NCBI Taxonomy" id="477680"/>
    <lineage>
        <taxon>Bacteria</taxon>
        <taxon>Pseudomonadati</taxon>
        <taxon>Bacteroidota</taxon>
        <taxon>Chitinophagia</taxon>
        <taxon>Chitinophagales</taxon>
        <taxon>Chitinophagaceae</taxon>
        <taxon>Filimonas</taxon>
    </lineage>
</organism>
<feature type="active site" description="Charge relay system" evidence="1">
    <location>
        <position position="546"/>
    </location>
</feature>
<dbReference type="InterPro" id="IPR039069">
    <property type="entry name" value="CE7"/>
</dbReference>
<protein>
    <submittedName>
        <fullName evidence="4">Cephalosporin-C deacetylase</fullName>
    </submittedName>
</protein>
<dbReference type="KEGG" id="fln:FLA_1626"/>
<dbReference type="PANTHER" id="PTHR40111:SF1">
    <property type="entry name" value="CEPHALOSPORIN-C DEACETYLASE"/>
    <property type="match status" value="1"/>
</dbReference>